<dbReference type="InterPro" id="IPR002110">
    <property type="entry name" value="Ankyrin_rpt"/>
</dbReference>
<evidence type="ECO:0000256" key="3">
    <source>
        <dbReference type="PROSITE-ProRule" id="PRU00023"/>
    </source>
</evidence>
<dbReference type="SUPFAM" id="SSF48403">
    <property type="entry name" value="Ankyrin repeat"/>
    <property type="match status" value="1"/>
</dbReference>
<evidence type="ECO:0000313" key="5">
    <source>
        <dbReference type="Proteomes" id="UP000076584"/>
    </source>
</evidence>
<feature type="repeat" description="ANK" evidence="3">
    <location>
        <begin position="174"/>
        <end position="206"/>
    </location>
</feature>
<dbReference type="Proteomes" id="UP000076584">
    <property type="component" value="Unassembled WGS sequence"/>
</dbReference>
<dbReference type="InterPro" id="IPR036770">
    <property type="entry name" value="Ankyrin_rpt-contain_sf"/>
</dbReference>
<keyword evidence="1" id="KW-0677">Repeat</keyword>
<feature type="repeat" description="ANK" evidence="3">
    <location>
        <begin position="72"/>
        <end position="104"/>
    </location>
</feature>
<keyword evidence="5" id="KW-1185">Reference proteome</keyword>
<dbReference type="PANTHER" id="PTHR24171">
    <property type="entry name" value="ANKYRIN REPEAT DOMAIN-CONTAINING PROTEIN 39-RELATED"/>
    <property type="match status" value="1"/>
</dbReference>
<feature type="repeat" description="ANK" evidence="3">
    <location>
        <begin position="5"/>
        <end position="37"/>
    </location>
</feature>
<protein>
    <submittedName>
        <fullName evidence="4">Ankyrin repeat domain-containing protein</fullName>
    </submittedName>
</protein>
<dbReference type="PROSITE" id="PS50088">
    <property type="entry name" value="ANK_REPEAT"/>
    <property type="match status" value="5"/>
</dbReference>
<gene>
    <name evidence="4" type="ORF">CI238_07564</name>
</gene>
<accession>A0A166ZRR7</accession>
<dbReference type="Pfam" id="PF00023">
    <property type="entry name" value="Ank"/>
    <property type="match status" value="2"/>
</dbReference>
<comment type="caution">
    <text evidence="4">The sequence shown here is derived from an EMBL/GenBank/DDBJ whole genome shotgun (WGS) entry which is preliminary data.</text>
</comment>
<evidence type="ECO:0000256" key="1">
    <source>
        <dbReference type="ARBA" id="ARBA00022737"/>
    </source>
</evidence>
<dbReference type="STRING" id="1573173.A0A166ZRR7"/>
<organism evidence="4 5">
    <name type="scientific">Colletotrichum incanum</name>
    <name type="common">Soybean anthracnose fungus</name>
    <dbReference type="NCBI Taxonomy" id="1573173"/>
    <lineage>
        <taxon>Eukaryota</taxon>
        <taxon>Fungi</taxon>
        <taxon>Dikarya</taxon>
        <taxon>Ascomycota</taxon>
        <taxon>Pezizomycotina</taxon>
        <taxon>Sordariomycetes</taxon>
        <taxon>Hypocreomycetidae</taxon>
        <taxon>Glomerellales</taxon>
        <taxon>Glomerellaceae</taxon>
        <taxon>Colletotrichum</taxon>
        <taxon>Colletotrichum spaethianum species complex</taxon>
    </lineage>
</organism>
<reference evidence="4 5" key="1">
    <citation type="submission" date="2015-06" db="EMBL/GenBank/DDBJ databases">
        <title>Survival trade-offs in plant roots during colonization by closely related pathogenic and mutualistic fungi.</title>
        <authorList>
            <person name="Hacquard S."/>
            <person name="Kracher B."/>
            <person name="Hiruma K."/>
            <person name="Weinman A."/>
            <person name="Muench P."/>
            <person name="Garrido Oter R."/>
            <person name="Ver Loren van Themaat E."/>
            <person name="Dallerey J.-F."/>
            <person name="Damm U."/>
            <person name="Henrissat B."/>
            <person name="Lespinet O."/>
            <person name="Thon M."/>
            <person name="Kemen E."/>
            <person name="McHardy A.C."/>
            <person name="Schulze-Lefert P."/>
            <person name="O'Connell R.J."/>
        </authorList>
    </citation>
    <scope>NUCLEOTIDE SEQUENCE [LARGE SCALE GENOMIC DNA]</scope>
    <source>
        <strain evidence="4 5">MAFF 238704</strain>
    </source>
</reference>
<dbReference type="EMBL" id="LFIW01002121">
    <property type="protein sequence ID" value="KZL79276.1"/>
    <property type="molecule type" value="Genomic_DNA"/>
</dbReference>
<evidence type="ECO:0000313" key="4">
    <source>
        <dbReference type="EMBL" id="KZL79276.1"/>
    </source>
</evidence>
<feature type="repeat" description="ANK" evidence="3">
    <location>
        <begin position="139"/>
        <end position="171"/>
    </location>
</feature>
<dbReference type="SMART" id="SM00248">
    <property type="entry name" value="ANK"/>
    <property type="match status" value="5"/>
</dbReference>
<evidence type="ECO:0000256" key="2">
    <source>
        <dbReference type="ARBA" id="ARBA00023043"/>
    </source>
</evidence>
<dbReference type="PRINTS" id="PR01415">
    <property type="entry name" value="ANKYRIN"/>
</dbReference>
<name>A0A166ZRR7_COLIC</name>
<keyword evidence="2 3" id="KW-0040">ANK repeat</keyword>
<dbReference type="PROSITE" id="PS50297">
    <property type="entry name" value="ANK_REP_REGION"/>
    <property type="match status" value="4"/>
</dbReference>
<dbReference type="Gene3D" id="1.25.40.20">
    <property type="entry name" value="Ankyrin repeat-containing domain"/>
    <property type="match status" value="3"/>
</dbReference>
<proteinExistence type="predicted"/>
<sequence>MKDTKKRTAVHWAAVVGDESIMKFLLEKVMELHRQDGAIKTTSPPQSSQGSSVATAKAPVERAVYINELDHSKKSPLSLAAENGHEPIVRTLLKWGASMNSLDSSDRTPLHQAARNGHTDVVKMLIENGAAVDDSKGVFGNSALHDAAGIGHTAVVKILLENGARVFINKEGWKGKTALHQAVEGGHIATITTLLRNGAIMDSTDDDGQTPLSTATTSRHDAVVALLK</sequence>
<dbReference type="Pfam" id="PF12796">
    <property type="entry name" value="Ank_2"/>
    <property type="match status" value="1"/>
</dbReference>
<dbReference type="AlphaFoldDB" id="A0A166ZRR7"/>
<feature type="repeat" description="ANK" evidence="3">
    <location>
        <begin position="105"/>
        <end position="137"/>
    </location>
</feature>